<evidence type="ECO:0000313" key="1">
    <source>
        <dbReference type="EMBL" id="KYD11636.1"/>
    </source>
</evidence>
<protein>
    <submittedName>
        <fullName evidence="1">Uncharacterized protein</fullName>
    </submittedName>
</protein>
<evidence type="ECO:0000313" key="2">
    <source>
        <dbReference type="Proteomes" id="UP000075683"/>
    </source>
</evidence>
<comment type="caution">
    <text evidence="1">The sequence shown here is derived from an EMBL/GenBank/DDBJ whole genome shotgun (WGS) entry which is preliminary data.</text>
</comment>
<organism evidence="1 2">
    <name type="scientific">Caldibacillus debilis</name>
    <dbReference type="NCBI Taxonomy" id="301148"/>
    <lineage>
        <taxon>Bacteria</taxon>
        <taxon>Bacillati</taxon>
        <taxon>Bacillota</taxon>
        <taxon>Bacilli</taxon>
        <taxon>Bacillales</taxon>
        <taxon>Bacillaceae</taxon>
        <taxon>Caldibacillus</taxon>
    </lineage>
</organism>
<reference evidence="1 2" key="1">
    <citation type="submission" date="2016-01" db="EMBL/GenBank/DDBJ databases">
        <title>Draft Genome Sequences of Seven Thermophilic Sporeformers Isolated from Foods.</title>
        <authorList>
            <person name="Berendsen E.M."/>
            <person name="Wells-Bennik M.H."/>
            <person name="Krawcyk A.O."/>
            <person name="De Jong A."/>
            <person name="Holsappel S."/>
            <person name="Eijlander R.T."/>
            <person name="Kuipers O.P."/>
        </authorList>
    </citation>
    <scope>NUCLEOTIDE SEQUENCE [LARGE SCALE GENOMIC DNA]</scope>
    <source>
        <strain evidence="1 2">B4135</strain>
    </source>
</reference>
<dbReference type="AlphaFoldDB" id="A0A150LI53"/>
<dbReference type="EMBL" id="LQYT01000108">
    <property type="protein sequence ID" value="KYD11636.1"/>
    <property type="molecule type" value="Genomic_DNA"/>
</dbReference>
<gene>
    <name evidence="1" type="ORF">B4135_3188</name>
</gene>
<accession>A0A150LI53</accession>
<name>A0A150LI53_9BACI</name>
<dbReference type="RefSeq" id="WP_147402723.1">
    <property type="nucleotide sequence ID" value="NZ_LQYT01000108.1"/>
</dbReference>
<proteinExistence type="predicted"/>
<dbReference type="Proteomes" id="UP000075683">
    <property type="component" value="Unassembled WGS sequence"/>
</dbReference>
<sequence length="87" mass="10622">MAKFSADEKRKTMQRYLGRIKKDIRTSARDLGMMKRMLPYWIKIANITGWKRFKEALQIIPFKRMEHIRKELDIGYYNNKRIKEKKA</sequence>